<evidence type="ECO:0000256" key="6">
    <source>
        <dbReference type="SAM" id="Phobius"/>
    </source>
</evidence>
<sequence length="230" mass="25109">MLGRFLFRWRGVIGVLAFGVVFWLARPTVGSCLLGLPFLLVGLAVRFWASGYIGIEGRVREIGMRSEKRGARMEEGGAQRSRIVTGPYRILRHPLYIGNFLLVAGMLLALHPPIWLSAVVMVGFIAEYAAIVAAEEAYLAGRGGNADCKTQRAEVAVRGSGESGVGSGEIDRSQKSESRRQKAEVRTANGERREAMDESFVMSRALVEWRTWVVTGAGWGLAIARAVVVD</sequence>
<evidence type="ECO:0008006" key="9">
    <source>
        <dbReference type="Google" id="ProtNLM"/>
    </source>
</evidence>
<reference evidence="7" key="1">
    <citation type="submission" date="2019-03" db="EMBL/GenBank/DDBJ databases">
        <title>Lake Tanganyika Metagenome-Assembled Genomes (MAGs).</title>
        <authorList>
            <person name="Tran P."/>
        </authorList>
    </citation>
    <scope>NUCLEOTIDE SEQUENCE</scope>
    <source>
        <strain evidence="7">K_DeepCast_150m_m2_040</strain>
    </source>
</reference>
<dbReference type="EMBL" id="VGIR01000022">
    <property type="protein sequence ID" value="MBM3331215.1"/>
    <property type="molecule type" value="Genomic_DNA"/>
</dbReference>
<comment type="subcellular location">
    <subcellularLocation>
        <location evidence="1">Endomembrane system</location>
        <topology evidence="1">Multi-pass membrane protein</topology>
    </subcellularLocation>
</comment>
<feature type="region of interest" description="Disordered" evidence="5">
    <location>
        <begin position="160"/>
        <end position="191"/>
    </location>
</feature>
<evidence type="ECO:0000313" key="8">
    <source>
        <dbReference type="Proteomes" id="UP000779900"/>
    </source>
</evidence>
<gene>
    <name evidence="7" type="ORF">FJY68_05095</name>
</gene>
<evidence type="ECO:0000256" key="5">
    <source>
        <dbReference type="SAM" id="MobiDB-lite"/>
    </source>
</evidence>
<dbReference type="Proteomes" id="UP000779900">
    <property type="component" value="Unassembled WGS sequence"/>
</dbReference>
<evidence type="ECO:0000256" key="1">
    <source>
        <dbReference type="ARBA" id="ARBA00004127"/>
    </source>
</evidence>
<proteinExistence type="predicted"/>
<evidence type="ECO:0000256" key="3">
    <source>
        <dbReference type="ARBA" id="ARBA00022989"/>
    </source>
</evidence>
<keyword evidence="3 6" id="KW-1133">Transmembrane helix</keyword>
<organism evidence="7 8">
    <name type="scientific">candidate division WOR-3 bacterium</name>
    <dbReference type="NCBI Taxonomy" id="2052148"/>
    <lineage>
        <taxon>Bacteria</taxon>
        <taxon>Bacteria division WOR-3</taxon>
    </lineage>
</organism>
<feature type="transmembrane region" description="Helical" evidence="6">
    <location>
        <begin position="37"/>
        <end position="55"/>
    </location>
</feature>
<feature type="transmembrane region" description="Helical" evidence="6">
    <location>
        <begin position="114"/>
        <end position="134"/>
    </location>
</feature>
<protein>
    <recommendedName>
        <fullName evidence="9">Isoprenylcysteine carboxylmethyltransferase family protein</fullName>
    </recommendedName>
</protein>
<dbReference type="AlphaFoldDB" id="A0A938BR26"/>
<dbReference type="Gene3D" id="1.20.120.1630">
    <property type="match status" value="1"/>
</dbReference>
<comment type="caution">
    <text evidence="7">The sequence shown here is derived from an EMBL/GenBank/DDBJ whole genome shotgun (WGS) entry which is preliminary data.</text>
</comment>
<name>A0A938BR26_UNCW3</name>
<dbReference type="Pfam" id="PF04191">
    <property type="entry name" value="PEMT"/>
    <property type="match status" value="1"/>
</dbReference>
<evidence type="ECO:0000256" key="4">
    <source>
        <dbReference type="ARBA" id="ARBA00023136"/>
    </source>
</evidence>
<dbReference type="InterPro" id="IPR007318">
    <property type="entry name" value="Phopholipid_MeTrfase"/>
</dbReference>
<dbReference type="GO" id="GO:0012505">
    <property type="term" value="C:endomembrane system"/>
    <property type="evidence" value="ECO:0007669"/>
    <property type="project" value="UniProtKB-SubCell"/>
</dbReference>
<keyword evidence="2 6" id="KW-0812">Transmembrane</keyword>
<feature type="transmembrane region" description="Helical" evidence="6">
    <location>
        <begin position="90"/>
        <end position="108"/>
    </location>
</feature>
<evidence type="ECO:0000256" key="2">
    <source>
        <dbReference type="ARBA" id="ARBA00022692"/>
    </source>
</evidence>
<keyword evidence="4 6" id="KW-0472">Membrane</keyword>
<evidence type="ECO:0000313" key="7">
    <source>
        <dbReference type="EMBL" id="MBM3331215.1"/>
    </source>
</evidence>
<feature type="transmembrane region" description="Helical" evidence="6">
    <location>
        <begin position="7"/>
        <end position="25"/>
    </location>
</feature>
<accession>A0A938BR26</accession>
<feature type="compositionally biased region" description="Basic and acidic residues" evidence="5">
    <location>
        <begin position="169"/>
        <end position="191"/>
    </location>
</feature>